<reference evidence="7 8" key="1">
    <citation type="submission" date="2019-01" db="EMBL/GenBank/DDBJ databases">
        <title>Weissella sp. nov., a novel lactic acid bacterium isolated from animal feces.</title>
        <authorList>
            <person name="Wang L.-T."/>
        </authorList>
    </citation>
    <scope>NUCLEOTIDE SEQUENCE [LARGE SCALE GENOMIC DNA]</scope>
    <source>
        <strain evidence="7 8">8H-2</strain>
    </source>
</reference>
<organism evidence="7 8">
    <name type="scientific">Weissella muntiaci</name>
    <dbReference type="NCBI Taxonomy" id="2508881"/>
    <lineage>
        <taxon>Bacteria</taxon>
        <taxon>Bacillati</taxon>
        <taxon>Bacillota</taxon>
        <taxon>Bacilli</taxon>
        <taxon>Lactobacillales</taxon>
        <taxon>Lactobacillaceae</taxon>
        <taxon>Weissella</taxon>
    </lineage>
</organism>
<dbReference type="GO" id="GO:0003677">
    <property type="term" value="F:DNA binding"/>
    <property type="evidence" value="ECO:0007669"/>
    <property type="project" value="UniProtKB-KW"/>
</dbReference>
<dbReference type="InterPro" id="IPR003602">
    <property type="entry name" value="Topo_IA_DNA-bd_dom"/>
</dbReference>
<keyword evidence="2" id="KW-0238">DNA-binding</keyword>
<feature type="region of interest" description="Disordered" evidence="4">
    <location>
        <begin position="671"/>
        <end position="694"/>
    </location>
</feature>
<dbReference type="GO" id="GO:0006281">
    <property type="term" value="P:DNA repair"/>
    <property type="evidence" value="ECO:0007669"/>
    <property type="project" value="TreeGrafter"/>
</dbReference>
<feature type="domain" description="Toprim" evidence="5">
    <location>
        <begin position="5"/>
        <end position="146"/>
    </location>
</feature>
<dbReference type="InterPro" id="IPR013824">
    <property type="entry name" value="Topo_IA_cen_sub1"/>
</dbReference>
<evidence type="ECO:0000313" key="7">
    <source>
        <dbReference type="EMBL" id="TYC50570.1"/>
    </source>
</evidence>
<dbReference type="SUPFAM" id="SSF56712">
    <property type="entry name" value="Prokaryotic type I DNA topoisomerase"/>
    <property type="match status" value="1"/>
</dbReference>
<dbReference type="Pfam" id="PF01131">
    <property type="entry name" value="Topoisom_bac"/>
    <property type="match status" value="1"/>
</dbReference>
<feature type="region of interest" description="Disordered" evidence="4">
    <location>
        <begin position="589"/>
        <end position="613"/>
    </location>
</feature>
<evidence type="ECO:0000256" key="3">
    <source>
        <dbReference type="ARBA" id="ARBA00023235"/>
    </source>
</evidence>
<proteinExistence type="predicted"/>
<gene>
    <name evidence="7" type="ORF">ESZ50_02555</name>
</gene>
<dbReference type="PRINTS" id="PR00417">
    <property type="entry name" value="PRTPISMRASEI"/>
</dbReference>
<comment type="caution">
    <text evidence="7">The sequence shown here is derived from an EMBL/GenBank/DDBJ whole genome shotgun (WGS) entry which is preliminary data.</text>
</comment>
<feature type="compositionally biased region" description="Basic and acidic residues" evidence="4">
    <location>
        <begin position="671"/>
        <end position="684"/>
    </location>
</feature>
<evidence type="ECO:0000256" key="4">
    <source>
        <dbReference type="SAM" id="MobiDB-lite"/>
    </source>
</evidence>
<dbReference type="Gene3D" id="1.10.460.10">
    <property type="entry name" value="Topoisomerase I, domain 2"/>
    <property type="match status" value="1"/>
</dbReference>
<dbReference type="PANTHER" id="PTHR11390:SF21">
    <property type="entry name" value="DNA TOPOISOMERASE 3-ALPHA"/>
    <property type="match status" value="1"/>
</dbReference>
<protein>
    <submittedName>
        <fullName evidence="7">Type IA DNA topoisomerase</fullName>
    </submittedName>
</protein>
<evidence type="ECO:0000259" key="6">
    <source>
        <dbReference type="PROSITE" id="PS52039"/>
    </source>
</evidence>
<feature type="compositionally biased region" description="Polar residues" evidence="4">
    <location>
        <begin position="685"/>
        <end position="694"/>
    </location>
</feature>
<dbReference type="GO" id="GO:0003917">
    <property type="term" value="F:DNA topoisomerase type I (single strand cut, ATP-independent) activity"/>
    <property type="evidence" value="ECO:0007669"/>
    <property type="project" value="InterPro"/>
</dbReference>
<name>A0A6C2C952_9LACO</name>
<dbReference type="InterPro" id="IPR006171">
    <property type="entry name" value="TOPRIM_dom"/>
</dbReference>
<feature type="compositionally biased region" description="Basic and acidic residues" evidence="4">
    <location>
        <begin position="716"/>
        <end position="747"/>
    </location>
</feature>
<evidence type="ECO:0000256" key="1">
    <source>
        <dbReference type="ARBA" id="ARBA00023029"/>
    </source>
</evidence>
<dbReference type="InterPro" id="IPR013497">
    <property type="entry name" value="Topo_IA_cen"/>
</dbReference>
<dbReference type="AlphaFoldDB" id="A0A6C2C952"/>
<evidence type="ECO:0000256" key="2">
    <source>
        <dbReference type="ARBA" id="ARBA00023125"/>
    </source>
</evidence>
<dbReference type="Gene3D" id="2.70.20.10">
    <property type="entry name" value="Topoisomerase I, domain 3"/>
    <property type="match status" value="1"/>
</dbReference>
<dbReference type="GO" id="GO:0043597">
    <property type="term" value="C:cytoplasmic replication fork"/>
    <property type="evidence" value="ECO:0007669"/>
    <property type="project" value="TreeGrafter"/>
</dbReference>
<evidence type="ECO:0000259" key="5">
    <source>
        <dbReference type="PROSITE" id="PS50880"/>
    </source>
</evidence>
<dbReference type="RefSeq" id="WP_148622042.1">
    <property type="nucleotide sequence ID" value="NZ_SDGZ01000008.1"/>
</dbReference>
<dbReference type="GO" id="GO:0006310">
    <property type="term" value="P:DNA recombination"/>
    <property type="evidence" value="ECO:0007669"/>
    <property type="project" value="TreeGrafter"/>
</dbReference>
<dbReference type="SMART" id="SM00437">
    <property type="entry name" value="TOP1Ac"/>
    <property type="match status" value="1"/>
</dbReference>
<dbReference type="InterPro" id="IPR023405">
    <property type="entry name" value="Topo_IA_core_domain"/>
</dbReference>
<dbReference type="OrthoDB" id="9803554at2"/>
<feature type="region of interest" description="Disordered" evidence="4">
    <location>
        <begin position="711"/>
        <end position="763"/>
    </location>
</feature>
<dbReference type="GO" id="GO:0006265">
    <property type="term" value="P:DNA topological change"/>
    <property type="evidence" value="ECO:0007669"/>
    <property type="project" value="InterPro"/>
</dbReference>
<evidence type="ECO:0000313" key="8">
    <source>
        <dbReference type="Proteomes" id="UP000371977"/>
    </source>
</evidence>
<dbReference type="InterPro" id="IPR013826">
    <property type="entry name" value="Topo_IA_cen_sub3"/>
</dbReference>
<dbReference type="PROSITE" id="PS50880">
    <property type="entry name" value="TOPRIM"/>
    <property type="match status" value="1"/>
</dbReference>
<dbReference type="InterPro" id="IPR013825">
    <property type="entry name" value="Topo_IA_cen_sub2"/>
</dbReference>
<dbReference type="Gene3D" id="1.10.290.10">
    <property type="entry name" value="Topoisomerase I, domain 4"/>
    <property type="match status" value="1"/>
</dbReference>
<dbReference type="Gene3D" id="3.40.50.140">
    <property type="match status" value="1"/>
</dbReference>
<keyword evidence="3 7" id="KW-0413">Isomerase</keyword>
<accession>A0A6C2C952</accession>
<dbReference type="PROSITE" id="PS52039">
    <property type="entry name" value="TOPO_IA_2"/>
    <property type="match status" value="1"/>
</dbReference>
<dbReference type="InterPro" id="IPR000380">
    <property type="entry name" value="Topo_IA"/>
</dbReference>
<sequence length="888" mass="100882">MEFIDYLVITEKPSAMQNFSKALGGDRGQLENGGNYQLVSLQGHIMRLLEPHQMVSPVLEEKIKRWGIPETVSDIWDHRIFSWKKEMLPGKEKVLENLRSFLPRTKNIVIATDNDPSGEGDLLVWEVLDFLHNNRNVLRLDFSDESRNSILRAFRNLRPVDTNLNIPVRKAEIRQRFDFLTQQYVRIASTLTQSSLEKREVINEGRLKTIILSKIYNQFELNRSFMPTTTYKVKYVDNDEPGENSHKFSDRDEEHVFDSPIEANNSIASMVEAATVIEEDVKYSKRAIPILPDLSTLSGQMAKLGATSKVVLETYQKMYEKGYVSYPRTQDRKITNEQFEELRPVSESIANVIEADKSVLDFRKPSTLLAKRFIEDGGSHGANRPGTRVPDSLQELDEFGEFAQAIYLYLARRFLALFSKDATIATYSAHLSEYPKMTASKSIIVEPNWYLIIEPTKNFFSVWEGFNKVAFPIVDEAVTSRPPLMTQKTLMDFLFRQQIGTGATRVQTLAKLVDEKMVIEERGGILTNSEKGMYGARIMQGTMLASEDTTKFLHKQIDDYGQGVISEDQVLRQVKEMLKNDIPIMKSNTLSKNDNDLSAVPNKDDSFGKQTTQSADTNIRTQTELANNSELGIAPLNVERNELVERPKTEQLVKSDNQVETKSSADVEIHDGLPKYTDNTEKFETNSTPVNNDEMTTDDFIAKIISGYDVIPGEAPTHDSDPEPKVAHKEEHTRKQDVDIQSEHSSDNKQPPMPDVKQSVSELTPTVRPVLKSVELENVESSDPQVPFKESAINDISTSTSRTEHLSAVQMDSETYGNNNLQVTDGKLQYEGRKYIWSIKEIQEISVNEMKELINQKSVQLQGVTALLEERVINGVTLLEVYQEEFIF</sequence>
<dbReference type="Pfam" id="PF01751">
    <property type="entry name" value="Toprim"/>
    <property type="match status" value="1"/>
</dbReference>
<feature type="domain" description="Topo IA-type catalytic" evidence="6">
    <location>
        <begin position="147"/>
        <end position="583"/>
    </location>
</feature>
<dbReference type="Proteomes" id="UP000371977">
    <property type="component" value="Unassembled WGS sequence"/>
</dbReference>
<keyword evidence="8" id="KW-1185">Reference proteome</keyword>
<dbReference type="EMBL" id="SDGZ01000008">
    <property type="protein sequence ID" value="TYC50570.1"/>
    <property type="molecule type" value="Genomic_DNA"/>
</dbReference>
<keyword evidence="1" id="KW-0799">Topoisomerase</keyword>
<dbReference type="PANTHER" id="PTHR11390">
    <property type="entry name" value="PROKARYOTIC DNA TOPOISOMERASE"/>
    <property type="match status" value="1"/>
</dbReference>